<gene>
    <name evidence="3" type="ORF">E9677_15935</name>
</gene>
<dbReference type="RefSeq" id="WP_136559027.1">
    <property type="nucleotide sequence ID" value="NZ_STGT01000003.1"/>
</dbReference>
<dbReference type="SUPFAM" id="SSF57884">
    <property type="entry name" value="Ada DNA repair protein, N-terminal domain (N-Ada 10)"/>
    <property type="match status" value="1"/>
</dbReference>
<accession>A0ABY2QUU2</accession>
<feature type="domain" description="Ada DNA repair metal-binding" evidence="2">
    <location>
        <begin position="17"/>
        <end position="80"/>
    </location>
</feature>
<evidence type="ECO:0000256" key="1">
    <source>
        <dbReference type="ARBA" id="ARBA00023159"/>
    </source>
</evidence>
<dbReference type="InterPro" id="IPR035451">
    <property type="entry name" value="Ada-like_dom_sf"/>
</dbReference>
<dbReference type="Pfam" id="PF02805">
    <property type="entry name" value="Ada_Zn_binding"/>
    <property type="match status" value="1"/>
</dbReference>
<proteinExistence type="predicted"/>
<reference evidence="3 4" key="1">
    <citation type="submission" date="2019-04" db="EMBL/GenBank/DDBJ databases">
        <title>Genome sequence of strain 7209-2.</title>
        <authorList>
            <person name="Gao J."/>
            <person name="Sun J."/>
        </authorList>
    </citation>
    <scope>NUCLEOTIDE SEQUENCE [LARGE SCALE GENOMIC DNA]</scope>
    <source>
        <strain evidence="3 4">7209-2</strain>
    </source>
</reference>
<sequence>MRIDSPTTTQTGPTPAQWQAIRTRDSSMDGRFFYGVISTGIVCRPSCAARPARPESLVCYETVEQASAAGFRPCLRCRPDRPETW</sequence>
<dbReference type="Gene3D" id="3.40.10.10">
    <property type="entry name" value="DNA Methylphosphotriester Repair Domain"/>
    <property type="match status" value="1"/>
</dbReference>
<organism evidence="3 4">
    <name type="scientific">Rhizobium rhizophilum</name>
    <dbReference type="NCBI Taxonomy" id="1850373"/>
    <lineage>
        <taxon>Bacteria</taxon>
        <taxon>Pseudomonadati</taxon>
        <taxon>Pseudomonadota</taxon>
        <taxon>Alphaproteobacteria</taxon>
        <taxon>Hyphomicrobiales</taxon>
        <taxon>Rhizobiaceae</taxon>
        <taxon>Rhizobium/Agrobacterium group</taxon>
        <taxon>Rhizobium</taxon>
    </lineage>
</organism>
<dbReference type="Proteomes" id="UP000309667">
    <property type="component" value="Unassembled WGS sequence"/>
</dbReference>
<dbReference type="InterPro" id="IPR004026">
    <property type="entry name" value="Ada_DNA_repair_Zn-bd"/>
</dbReference>
<name>A0ABY2QUU2_9HYPH</name>
<protein>
    <submittedName>
        <fullName evidence="3">Ada metal-binding domain-containing protein</fullName>
    </submittedName>
</protein>
<evidence type="ECO:0000259" key="2">
    <source>
        <dbReference type="Pfam" id="PF02805"/>
    </source>
</evidence>
<evidence type="ECO:0000313" key="3">
    <source>
        <dbReference type="EMBL" id="THV14350.1"/>
    </source>
</evidence>
<comment type="caution">
    <text evidence="3">The sequence shown here is derived from an EMBL/GenBank/DDBJ whole genome shotgun (WGS) entry which is preliminary data.</text>
</comment>
<evidence type="ECO:0000313" key="4">
    <source>
        <dbReference type="Proteomes" id="UP000309667"/>
    </source>
</evidence>
<keyword evidence="1" id="KW-0010">Activator</keyword>
<keyword evidence="4" id="KW-1185">Reference proteome</keyword>
<dbReference type="EMBL" id="STGT01000003">
    <property type="protein sequence ID" value="THV14350.1"/>
    <property type="molecule type" value="Genomic_DNA"/>
</dbReference>